<evidence type="ECO:0000313" key="2">
    <source>
        <dbReference type="EMBL" id="MEI4828657.1"/>
    </source>
</evidence>
<dbReference type="RefSeq" id="WP_336481026.1">
    <property type="nucleotide sequence ID" value="NZ_JBAWSV010000001.1"/>
</dbReference>
<evidence type="ECO:0000256" key="1">
    <source>
        <dbReference type="SAM" id="Phobius"/>
    </source>
</evidence>
<protein>
    <submittedName>
        <fullName evidence="2">Uncharacterized protein</fullName>
    </submittedName>
</protein>
<keyword evidence="1" id="KW-1133">Transmembrane helix</keyword>
<organism evidence="2 3">
    <name type="scientific">Bacillus yunxiaonensis</name>
    <dbReference type="NCBI Taxonomy" id="3127665"/>
    <lineage>
        <taxon>Bacteria</taxon>
        <taxon>Bacillati</taxon>
        <taxon>Bacillota</taxon>
        <taxon>Bacilli</taxon>
        <taxon>Bacillales</taxon>
        <taxon>Bacillaceae</taxon>
        <taxon>Bacillus</taxon>
    </lineage>
</organism>
<accession>A0ABU8FTU6</accession>
<comment type="caution">
    <text evidence="2">The sequence shown here is derived from an EMBL/GenBank/DDBJ whole genome shotgun (WGS) entry which is preliminary data.</text>
</comment>
<feature type="transmembrane region" description="Helical" evidence="1">
    <location>
        <begin position="74"/>
        <end position="92"/>
    </location>
</feature>
<keyword evidence="1" id="KW-0472">Membrane</keyword>
<keyword evidence="1" id="KW-0812">Transmembrane</keyword>
<dbReference type="Proteomes" id="UP001367922">
    <property type="component" value="Unassembled WGS sequence"/>
</dbReference>
<keyword evidence="3" id="KW-1185">Reference proteome</keyword>
<sequence>MTRKIGIYVTTDKNNPNITKSISINLAPSRRRRGRVSRKRSTMSDTGETILGFLSLLFIWIPLLLLLIWTFPKFFAMVGIALATWIAYKIGLKIYSRRWDGR</sequence>
<dbReference type="EMBL" id="JBAWSV010000001">
    <property type="protein sequence ID" value="MEI4828657.1"/>
    <property type="molecule type" value="Genomic_DNA"/>
</dbReference>
<evidence type="ECO:0000313" key="3">
    <source>
        <dbReference type="Proteomes" id="UP001367922"/>
    </source>
</evidence>
<gene>
    <name evidence="2" type="ORF">WAX78_04225</name>
</gene>
<proteinExistence type="predicted"/>
<feature type="transmembrane region" description="Helical" evidence="1">
    <location>
        <begin position="49"/>
        <end position="68"/>
    </location>
</feature>
<name>A0ABU8FTU6_9BACI</name>
<reference evidence="2 3" key="1">
    <citation type="submission" date="2024-01" db="EMBL/GenBank/DDBJ databases">
        <title>Seven novel Bacillus-like species.</title>
        <authorList>
            <person name="Liu G."/>
        </authorList>
    </citation>
    <scope>NUCLEOTIDE SEQUENCE [LARGE SCALE GENOMIC DNA]</scope>
    <source>
        <strain evidence="2 3">FJAT-53711</strain>
    </source>
</reference>